<dbReference type="InterPro" id="IPR001584">
    <property type="entry name" value="Integrase_cat-core"/>
</dbReference>
<dbReference type="SUPFAM" id="SSF53098">
    <property type="entry name" value="Ribonuclease H-like"/>
    <property type="match status" value="1"/>
</dbReference>
<dbReference type="PANTHER" id="PTHR47331">
    <property type="entry name" value="PHD-TYPE DOMAIN-CONTAINING PROTEIN"/>
    <property type="match status" value="1"/>
</dbReference>
<reference evidence="2 3" key="1">
    <citation type="submission" date="2015-04" db="EMBL/GenBank/DDBJ databases">
        <title>Lasius niger genome sequencing.</title>
        <authorList>
            <person name="Konorov E.A."/>
            <person name="Nikitin M.A."/>
            <person name="Kirill M.V."/>
            <person name="Chang P."/>
        </authorList>
    </citation>
    <scope>NUCLEOTIDE SEQUENCE [LARGE SCALE GENOMIC DNA]</scope>
    <source>
        <tissue evidence="2">Whole</tissue>
    </source>
</reference>
<gene>
    <name evidence="2" type="ORF">RF55_12134</name>
</gene>
<evidence type="ECO:0000313" key="3">
    <source>
        <dbReference type="Proteomes" id="UP000036403"/>
    </source>
</evidence>
<evidence type="ECO:0000313" key="2">
    <source>
        <dbReference type="EMBL" id="KMQ88394.1"/>
    </source>
</evidence>
<accession>A0A0J7KDW6</accession>
<dbReference type="AlphaFoldDB" id="A0A0J7KDW6"/>
<dbReference type="GO" id="GO:0003676">
    <property type="term" value="F:nucleic acid binding"/>
    <property type="evidence" value="ECO:0007669"/>
    <property type="project" value="InterPro"/>
</dbReference>
<dbReference type="InterPro" id="IPR012337">
    <property type="entry name" value="RNaseH-like_sf"/>
</dbReference>
<dbReference type="InterPro" id="IPR036397">
    <property type="entry name" value="RNaseH_sf"/>
</dbReference>
<dbReference type="PROSITE" id="PS50994">
    <property type="entry name" value="INTEGRASE"/>
    <property type="match status" value="1"/>
</dbReference>
<keyword evidence="3" id="KW-1185">Reference proteome</keyword>
<proteinExistence type="predicted"/>
<name>A0A0J7KDW6_LASNI</name>
<dbReference type="GO" id="GO:0015074">
    <property type="term" value="P:DNA integration"/>
    <property type="evidence" value="ECO:0007669"/>
    <property type="project" value="InterPro"/>
</dbReference>
<dbReference type="InterPro" id="IPR040676">
    <property type="entry name" value="DUF5641"/>
</dbReference>
<protein>
    <recommendedName>
        <fullName evidence="1">Integrase catalytic domain-containing protein</fullName>
    </recommendedName>
</protein>
<dbReference type="Proteomes" id="UP000036403">
    <property type="component" value="Unassembled WGS sequence"/>
</dbReference>
<dbReference type="EMBL" id="LBMM01009098">
    <property type="protein sequence ID" value="KMQ88394.1"/>
    <property type="molecule type" value="Genomic_DNA"/>
</dbReference>
<evidence type="ECO:0000259" key="1">
    <source>
        <dbReference type="PROSITE" id="PS50994"/>
    </source>
</evidence>
<dbReference type="STRING" id="67767.A0A0J7KDW6"/>
<dbReference type="OrthoDB" id="6615390at2759"/>
<comment type="caution">
    <text evidence="2">The sequence shown here is derived from an EMBL/GenBank/DDBJ whole genome shotgun (WGS) entry which is preliminary data.</text>
</comment>
<dbReference type="PaxDb" id="67767-A0A0J7KDW6"/>
<sequence length="318" mass="35570">MGELPTARVNSSPPFSHAGVDYAGPMNLIQFVGRGQKSAKHYIALFVCLVTRAIHLELVDDYSTEGFLAAFARFASRRGYPSDVYSDNGTNFQGAARELQQSFSTLVNDPKLQTVLANDGVKWHFVPPSAPHFGGLWEAGVKSLKHHLRRVIGSSTLSKAEFTTLLCKIEACINSRPISALSDDPYDLTALTSGHFLIGRPLVSVPEMSVLDLNTNRLSRWQQVQSMHERIWRSWSHDYLHSLQQRRKWTESQPDVKVNELVLLKNNLLPPSKWGLARITEVHPGPDGRVRVVTVRTAESTFKRPIAQICRLPIPPNS</sequence>
<dbReference type="Gene3D" id="3.30.420.10">
    <property type="entry name" value="Ribonuclease H-like superfamily/Ribonuclease H"/>
    <property type="match status" value="1"/>
</dbReference>
<organism evidence="2 3">
    <name type="scientific">Lasius niger</name>
    <name type="common">Black garden ant</name>
    <dbReference type="NCBI Taxonomy" id="67767"/>
    <lineage>
        <taxon>Eukaryota</taxon>
        <taxon>Metazoa</taxon>
        <taxon>Ecdysozoa</taxon>
        <taxon>Arthropoda</taxon>
        <taxon>Hexapoda</taxon>
        <taxon>Insecta</taxon>
        <taxon>Pterygota</taxon>
        <taxon>Neoptera</taxon>
        <taxon>Endopterygota</taxon>
        <taxon>Hymenoptera</taxon>
        <taxon>Apocrita</taxon>
        <taxon>Aculeata</taxon>
        <taxon>Formicoidea</taxon>
        <taxon>Formicidae</taxon>
        <taxon>Formicinae</taxon>
        <taxon>Lasius</taxon>
        <taxon>Lasius</taxon>
    </lineage>
</organism>
<feature type="domain" description="Integrase catalytic" evidence="1">
    <location>
        <begin position="9"/>
        <end position="193"/>
    </location>
</feature>
<dbReference type="Pfam" id="PF18701">
    <property type="entry name" value="DUF5641"/>
    <property type="match status" value="1"/>
</dbReference>